<dbReference type="Proteomes" id="UP000619761">
    <property type="component" value="Unassembled WGS sequence"/>
</dbReference>
<dbReference type="RefSeq" id="WP_189417656.1">
    <property type="nucleotide sequence ID" value="NZ_BMYZ01000001.1"/>
</dbReference>
<feature type="transmembrane region" description="Helical" evidence="1">
    <location>
        <begin position="107"/>
        <end position="128"/>
    </location>
</feature>
<comment type="caution">
    <text evidence="3">The sequence shown here is derived from an EMBL/GenBank/DDBJ whole genome shotgun (WGS) entry which is preliminary data.</text>
</comment>
<feature type="domain" description="Glycosyl hydrolase family 98 putative carbohydrate-binding module" evidence="2">
    <location>
        <begin position="472"/>
        <end position="610"/>
    </location>
</feature>
<protein>
    <recommendedName>
        <fullName evidence="2">Glycosyl hydrolase family 98 putative carbohydrate-binding module domain-containing protein</fullName>
    </recommendedName>
</protein>
<evidence type="ECO:0000259" key="2">
    <source>
        <dbReference type="SMART" id="SM00776"/>
    </source>
</evidence>
<feature type="transmembrane region" description="Helical" evidence="1">
    <location>
        <begin position="222"/>
        <end position="242"/>
    </location>
</feature>
<feature type="transmembrane region" description="Helical" evidence="1">
    <location>
        <begin position="296"/>
        <end position="317"/>
    </location>
</feature>
<dbReference type="InterPro" id="IPR038637">
    <property type="entry name" value="NPCBM_sf"/>
</dbReference>
<evidence type="ECO:0000256" key="1">
    <source>
        <dbReference type="SAM" id="Phobius"/>
    </source>
</evidence>
<feature type="transmembrane region" description="Helical" evidence="1">
    <location>
        <begin position="443"/>
        <end position="461"/>
    </location>
</feature>
<keyword evidence="1" id="KW-0472">Membrane</keyword>
<feature type="transmembrane region" description="Helical" evidence="1">
    <location>
        <begin position="27"/>
        <end position="48"/>
    </location>
</feature>
<evidence type="ECO:0000313" key="3">
    <source>
        <dbReference type="EMBL" id="GGY73173.1"/>
    </source>
</evidence>
<feature type="transmembrane region" description="Helical" evidence="1">
    <location>
        <begin position="140"/>
        <end position="161"/>
    </location>
</feature>
<proteinExistence type="predicted"/>
<keyword evidence="4" id="KW-1185">Reference proteome</keyword>
<dbReference type="EMBL" id="BMYZ01000001">
    <property type="protein sequence ID" value="GGY73173.1"/>
    <property type="molecule type" value="Genomic_DNA"/>
</dbReference>
<keyword evidence="1" id="KW-0812">Transmembrane</keyword>
<dbReference type="InterPro" id="IPR013222">
    <property type="entry name" value="Glyco_hyd_98_carb-bd"/>
</dbReference>
<feature type="transmembrane region" description="Helical" evidence="1">
    <location>
        <begin position="329"/>
        <end position="350"/>
    </location>
</feature>
<name>A0ABQ3AZY2_9GAMM</name>
<feature type="transmembrane region" description="Helical" evidence="1">
    <location>
        <begin position="262"/>
        <end position="284"/>
    </location>
</feature>
<dbReference type="Gene3D" id="2.60.120.1060">
    <property type="entry name" value="NPCBM/NEW2 domain"/>
    <property type="match status" value="1"/>
</dbReference>
<dbReference type="Pfam" id="PF08305">
    <property type="entry name" value="NPCBM"/>
    <property type="match status" value="1"/>
</dbReference>
<accession>A0ABQ3AZY2</accession>
<feature type="transmembrane region" description="Helical" evidence="1">
    <location>
        <begin position="403"/>
        <end position="423"/>
    </location>
</feature>
<sequence>MYSEKNNNYAANHITSQTGTPLKALNYGYWLQVYLIAVIVCNFILLFWDSNGSDTGFWEDWVKQLVNKGYGDFNGNYPPMYIHWLYVVAKVYTHLNIPVENNIFLKYLTQIPIVISHLSLTALVFFIVKKYKSTPEHFHAALVLTALNPAILFNGAIWGQIDVVPVIPVVLALIAGTSNSYKIYTFPLYCLGLLTKFQMIAFAPVFGILFFTDYKTHLKASILCLAVFLIAFLPYVVTYNFIPSFKLAYVDVLKQYGTTTMGAANIWILLTGNAAPDSIVLFGMSNNPVMAKIFTAKHFGMISFSCVCLGIFTQGLINLRAKKYAANNTLLAQDILFYAVLCSTAFFTLLPAMHERYLLPAVVSSLVCFAISPRKIIYPLAFSFISAFNLAMCMGIKTSNGVWPLISWLMLAVLAYGIMELFYRRSWEIFIKDLTSTLFGFKYTYIIFFIIANYILCNYLIETTRIHKITLVENQIVLTQMTPFSSHQDYGHLNINKSANGTVLAIAGRRFADGLGTHANSQIDYLIPHNAQEFSFIVGLDDETESASVIFSIWGDDKPLWESKPYYGAEKNLETIKLPVENVKKLSLRVSGMGDISSDHADWIQPILTLRKD</sequence>
<evidence type="ECO:0000313" key="4">
    <source>
        <dbReference type="Proteomes" id="UP000619761"/>
    </source>
</evidence>
<keyword evidence="1" id="KW-1133">Transmembrane helix</keyword>
<organism evidence="3 4">
    <name type="scientific">Cellvibrio zantedeschiae</name>
    <dbReference type="NCBI Taxonomy" id="1237077"/>
    <lineage>
        <taxon>Bacteria</taxon>
        <taxon>Pseudomonadati</taxon>
        <taxon>Pseudomonadota</taxon>
        <taxon>Gammaproteobacteria</taxon>
        <taxon>Cellvibrionales</taxon>
        <taxon>Cellvibrionaceae</taxon>
        <taxon>Cellvibrio</taxon>
    </lineage>
</organism>
<gene>
    <name evidence="3" type="ORF">GCM10011613_17800</name>
</gene>
<dbReference type="SMART" id="SM00776">
    <property type="entry name" value="NPCBM"/>
    <property type="match status" value="1"/>
</dbReference>
<dbReference type="SUPFAM" id="SSF49785">
    <property type="entry name" value="Galactose-binding domain-like"/>
    <property type="match status" value="1"/>
</dbReference>
<reference evidence="4" key="1">
    <citation type="journal article" date="2019" name="Int. J. Syst. Evol. Microbiol.">
        <title>The Global Catalogue of Microorganisms (GCM) 10K type strain sequencing project: providing services to taxonomists for standard genome sequencing and annotation.</title>
        <authorList>
            <consortium name="The Broad Institute Genomics Platform"/>
            <consortium name="The Broad Institute Genome Sequencing Center for Infectious Disease"/>
            <person name="Wu L."/>
            <person name="Ma J."/>
        </authorList>
    </citation>
    <scope>NUCLEOTIDE SEQUENCE [LARGE SCALE GENOMIC DNA]</scope>
    <source>
        <strain evidence="4">KCTC 32239</strain>
    </source>
</reference>
<dbReference type="InterPro" id="IPR008979">
    <property type="entry name" value="Galactose-bd-like_sf"/>
</dbReference>
<feature type="transmembrane region" description="Helical" evidence="1">
    <location>
        <begin position="186"/>
        <end position="210"/>
    </location>
</feature>